<dbReference type="InterPro" id="IPR043993">
    <property type="entry name" value="T4SS_pilin"/>
</dbReference>
<dbReference type="AlphaFoldDB" id="A0A2M8L453"/>
<keyword evidence="1" id="KW-0812">Transmembrane</keyword>
<dbReference type="Proteomes" id="UP000231474">
    <property type="component" value="Unassembled WGS sequence"/>
</dbReference>
<feature type="transmembrane region" description="Helical" evidence="1">
    <location>
        <begin position="83"/>
        <end position="104"/>
    </location>
</feature>
<name>A0A2M8L453_9BACT</name>
<gene>
    <name evidence="2" type="ORF">COU95_01070</name>
</gene>
<organism evidence="2 3">
    <name type="scientific">Candidatus Shapirobacteria bacterium CG10_big_fil_rev_8_21_14_0_10_40_9</name>
    <dbReference type="NCBI Taxonomy" id="1974888"/>
    <lineage>
        <taxon>Bacteria</taxon>
        <taxon>Candidatus Shapironibacteriota</taxon>
    </lineage>
</organism>
<sequence>MKPVFAQEGWKEGIEYFKNLPGCPDCNVATLKGVEAIFRLILNVATQLAVLAVFIMLIIGGFKYLTSGGDPKATESAQKTITYAILGLVALIGIWLILKFIYVFTGVNVTQFVIPAP</sequence>
<dbReference type="Pfam" id="PF18895">
    <property type="entry name" value="T4SS_pilin"/>
    <property type="match status" value="1"/>
</dbReference>
<keyword evidence="1" id="KW-0472">Membrane</keyword>
<evidence type="ECO:0000313" key="2">
    <source>
        <dbReference type="EMBL" id="PJE67682.1"/>
    </source>
</evidence>
<proteinExistence type="predicted"/>
<feature type="transmembrane region" description="Helical" evidence="1">
    <location>
        <begin position="40"/>
        <end position="62"/>
    </location>
</feature>
<comment type="caution">
    <text evidence="2">The sequence shown here is derived from an EMBL/GenBank/DDBJ whole genome shotgun (WGS) entry which is preliminary data.</text>
</comment>
<evidence type="ECO:0000313" key="3">
    <source>
        <dbReference type="Proteomes" id="UP000231474"/>
    </source>
</evidence>
<reference evidence="3" key="1">
    <citation type="submission" date="2017-09" db="EMBL/GenBank/DDBJ databases">
        <title>Depth-based differentiation of microbial function through sediment-hosted aquifers and enrichment of novel symbionts in the deep terrestrial subsurface.</title>
        <authorList>
            <person name="Probst A.J."/>
            <person name="Ladd B."/>
            <person name="Jarett J.K."/>
            <person name="Geller-Mcgrath D.E."/>
            <person name="Sieber C.M.K."/>
            <person name="Emerson J.B."/>
            <person name="Anantharaman K."/>
            <person name="Thomas B.C."/>
            <person name="Malmstrom R."/>
            <person name="Stieglmeier M."/>
            <person name="Klingl A."/>
            <person name="Woyke T."/>
            <person name="Ryan C.M."/>
            <person name="Banfield J.F."/>
        </authorList>
    </citation>
    <scope>NUCLEOTIDE SEQUENCE [LARGE SCALE GENOMIC DNA]</scope>
</reference>
<keyword evidence="1" id="KW-1133">Transmembrane helix</keyword>
<evidence type="ECO:0000256" key="1">
    <source>
        <dbReference type="SAM" id="Phobius"/>
    </source>
</evidence>
<accession>A0A2M8L453</accession>
<protein>
    <submittedName>
        <fullName evidence="2">Uncharacterized protein</fullName>
    </submittedName>
</protein>
<dbReference type="EMBL" id="PFEK01000020">
    <property type="protein sequence ID" value="PJE67682.1"/>
    <property type="molecule type" value="Genomic_DNA"/>
</dbReference>